<keyword evidence="1" id="KW-0732">Signal</keyword>
<evidence type="ECO:0000256" key="1">
    <source>
        <dbReference type="SAM" id="SignalP"/>
    </source>
</evidence>
<feature type="signal peptide" evidence="1">
    <location>
        <begin position="1"/>
        <end position="17"/>
    </location>
</feature>
<protein>
    <submittedName>
        <fullName evidence="2">Putative secreted protein</fullName>
    </submittedName>
</protein>
<feature type="chain" id="PRO_5014701676" evidence="1">
    <location>
        <begin position="18"/>
        <end position="68"/>
    </location>
</feature>
<dbReference type="EMBL" id="GGFJ01014797">
    <property type="protein sequence ID" value="MBW63938.1"/>
    <property type="molecule type" value="Transcribed_RNA"/>
</dbReference>
<dbReference type="AlphaFoldDB" id="A0A2M4CG97"/>
<name>A0A2M4CG97_9DIPT</name>
<reference evidence="2" key="1">
    <citation type="submission" date="2018-01" db="EMBL/GenBank/DDBJ databases">
        <title>An insight into the sialome of Amazonian anophelines.</title>
        <authorList>
            <person name="Ribeiro J.M."/>
            <person name="Scarpassa V."/>
            <person name="Calvo E."/>
        </authorList>
    </citation>
    <scope>NUCLEOTIDE SEQUENCE</scope>
    <source>
        <tissue evidence="2">Salivary glands</tissue>
    </source>
</reference>
<proteinExistence type="predicted"/>
<accession>A0A2M4CG97</accession>
<sequence>MWLAIIVRMLWLTIAVSDRHHPHLWLLFLLLPDPPRQQFLWLLIPLLRETFDHHRSNSFQLPRILLRL</sequence>
<organism evidence="2">
    <name type="scientific">Anopheles marajoara</name>
    <dbReference type="NCBI Taxonomy" id="58244"/>
    <lineage>
        <taxon>Eukaryota</taxon>
        <taxon>Metazoa</taxon>
        <taxon>Ecdysozoa</taxon>
        <taxon>Arthropoda</taxon>
        <taxon>Hexapoda</taxon>
        <taxon>Insecta</taxon>
        <taxon>Pterygota</taxon>
        <taxon>Neoptera</taxon>
        <taxon>Endopterygota</taxon>
        <taxon>Diptera</taxon>
        <taxon>Nematocera</taxon>
        <taxon>Culicoidea</taxon>
        <taxon>Culicidae</taxon>
        <taxon>Anophelinae</taxon>
        <taxon>Anopheles</taxon>
    </lineage>
</organism>
<evidence type="ECO:0000313" key="2">
    <source>
        <dbReference type="EMBL" id="MBW63938.1"/>
    </source>
</evidence>